<dbReference type="SUPFAM" id="SSF82866">
    <property type="entry name" value="Multidrug efflux transporter AcrB transmembrane domain"/>
    <property type="match status" value="2"/>
</dbReference>
<feature type="transmembrane region" description="Helical" evidence="1">
    <location>
        <begin position="988"/>
        <end position="1015"/>
    </location>
</feature>
<dbReference type="SUPFAM" id="SSF82693">
    <property type="entry name" value="Multidrug efflux transporter AcrB pore domain, PN1, PN2, PC1 and PC2 subdomains"/>
    <property type="match status" value="2"/>
</dbReference>
<feature type="transmembrane region" description="Helical" evidence="1">
    <location>
        <begin position="915"/>
        <end position="940"/>
    </location>
</feature>
<feature type="transmembrane region" description="Helical" evidence="1">
    <location>
        <begin position="361"/>
        <end position="380"/>
    </location>
</feature>
<dbReference type="Proteomes" id="UP000501991">
    <property type="component" value="Chromosome"/>
</dbReference>
<keyword evidence="1" id="KW-1133">Transmembrane helix</keyword>
<dbReference type="InterPro" id="IPR001036">
    <property type="entry name" value="Acrflvin-R"/>
</dbReference>
<feature type="transmembrane region" description="Helical" evidence="1">
    <location>
        <begin position="862"/>
        <end position="882"/>
    </location>
</feature>
<dbReference type="Gene3D" id="3.30.2090.10">
    <property type="entry name" value="Multidrug efflux transporter AcrB TolC docking domain, DN and DC subdomains"/>
    <property type="match status" value="2"/>
</dbReference>
<dbReference type="KEGG" id="azq:G3580_03770"/>
<keyword evidence="3" id="KW-1185">Reference proteome</keyword>
<feature type="transmembrane region" description="Helical" evidence="1">
    <location>
        <begin position="12"/>
        <end position="32"/>
    </location>
</feature>
<accession>A0A6C1B3C5</accession>
<evidence type="ECO:0000313" key="3">
    <source>
        <dbReference type="Proteomes" id="UP000501991"/>
    </source>
</evidence>
<sequence length="1041" mass="113600">MKLYQRLIENHPLANIAFVLVLVGGLATYLVMPRAQDPEINFNWVQVSTVLPGASAEDVEQEITAPLEDAIAQVKDIKFVSSSSRENLSSILVRFEELSDQEFDKRVNDLRREVLNKASDELPEEGDDPRVTEITSSNGFPTAMLAVYGPARDERLRRAAFDLKKDLERMSGVDTVIAAGLDDPELHVDFDPAALSARGLSPLTVSDTVSAWFRNTLGGRVRVADREWLVRLQGKTPDPEQLADMAVITPQGRVALDEVARVERGHERPTQLVSYRGQPAIMLSVNKQSRTNTLALVARLQALVAERNPLLAPQGLQLVMLDDQTGMTRNAIGIMESNALIGLAAVLVMCWLFLGPRMAILVGLGVPFSLAGTFMLVDLIGSTLNLTVLLGVVIALGMLVDDAVVVVEAIYYRLQRGERAMEAVMNGVMEVAAPVTSAVLTTMAAFLPLMLLPGILGKFMFVVPFVVTTALAVSLFEAFWILPTHVMSIRPDMSAASAGQRRRIRFTHWVRVRYSRLLIRVMRWPKLTSAVVVLLIVGAAGMVGSGVVKRQFFAFDSMRLFYVNVDMPSGMSLDDSLAEAQKVARVVEAQLPPEVVRSVTAYAGIKFTDTEPLYGDQYAQVLVSLQPRASGGQFTNEIIDELRAPVLARQGIARLSFLEMKGGPPAGKAINVKVKADDYTRLRAAADAVKAEVAKIPGVIDLTDDDVAGRTELRLALNRTKLARAGVQPGVVARLVRLYGEGETIASLRDDGEKVEVIVRARPQTLGQIQDLLQHDVLLDDGRRIQLGALVDATERISKGYIRHYQLRRAITVEADLAPDTTDTVAANTMLRAAWERLRPEYPQVALDFSGELDDIQESLDAMSRLFGLGVGLIYLILAAQFRSYWQPLMILVTVPLAFTGVVLGLFVSNNPMSLYTLYGVIALTGIAVNSAIVLIDAANDRLDKGMSVLHAAVYAARRRVVPILITTLTTIGGLFSLAVGLGGKSLMWGPVAASIVWGLGFSTVLTLFAMPLIYRLVMRPRRRDDLDQAAPAQTGVGFAP</sequence>
<evidence type="ECO:0000313" key="2">
    <source>
        <dbReference type="EMBL" id="QID16830.1"/>
    </source>
</evidence>
<feature type="transmembrane region" description="Helical" evidence="1">
    <location>
        <begin position="961"/>
        <end position="982"/>
    </location>
</feature>
<feature type="transmembrane region" description="Helical" evidence="1">
    <location>
        <begin position="459"/>
        <end position="482"/>
    </location>
</feature>
<dbReference type="Pfam" id="PF00873">
    <property type="entry name" value="ACR_tran"/>
    <property type="match status" value="1"/>
</dbReference>
<reference evidence="2 3" key="1">
    <citation type="submission" date="2020-02" db="EMBL/GenBank/DDBJ databases">
        <title>Nitrogenibacter mangrovi gen. nov., sp. nov. isolated from mangrove sediment, a denitrifying betaproteobacterium.</title>
        <authorList>
            <person name="Liao H."/>
            <person name="Tian Y."/>
        </authorList>
    </citation>
    <scope>NUCLEOTIDE SEQUENCE [LARGE SCALE GENOMIC DNA]</scope>
    <source>
        <strain evidence="2 3">M9-3-2</strain>
    </source>
</reference>
<feature type="transmembrane region" description="Helical" evidence="1">
    <location>
        <begin position="386"/>
        <end position="411"/>
    </location>
</feature>
<dbReference type="GO" id="GO:0042910">
    <property type="term" value="F:xenobiotic transmembrane transporter activity"/>
    <property type="evidence" value="ECO:0007669"/>
    <property type="project" value="TreeGrafter"/>
</dbReference>
<dbReference type="PANTHER" id="PTHR32063:SF33">
    <property type="entry name" value="RND SUPERFAMILY EFFLUX PUMP PERMEASE COMPONENT"/>
    <property type="match status" value="1"/>
</dbReference>
<organism evidence="2 3">
    <name type="scientific">Nitrogeniibacter mangrovi</name>
    <dbReference type="NCBI Taxonomy" id="2016596"/>
    <lineage>
        <taxon>Bacteria</taxon>
        <taxon>Pseudomonadati</taxon>
        <taxon>Pseudomonadota</taxon>
        <taxon>Betaproteobacteria</taxon>
        <taxon>Rhodocyclales</taxon>
        <taxon>Zoogloeaceae</taxon>
        <taxon>Nitrogeniibacter</taxon>
    </lineage>
</organism>
<dbReference type="PRINTS" id="PR00702">
    <property type="entry name" value="ACRIFLAVINRP"/>
</dbReference>
<dbReference type="InterPro" id="IPR027463">
    <property type="entry name" value="AcrB_DN_DC_subdom"/>
</dbReference>
<protein>
    <submittedName>
        <fullName evidence="2">Efflux RND transporter permease subunit</fullName>
    </submittedName>
</protein>
<feature type="transmembrane region" description="Helical" evidence="1">
    <location>
        <begin position="423"/>
        <end position="447"/>
    </location>
</feature>
<dbReference type="Gene3D" id="3.30.70.1320">
    <property type="entry name" value="Multidrug efflux transporter AcrB pore domain like"/>
    <property type="match status" value="1"/>
</dbReference>
<dbReference type="AlphaFoldDB" id="A0A6C1B3C5"/>
<feature type="transmembrane region" description="Helical" evidence="1">
    <location>
        <begin position="527"/>
        <end position="548"/>
    </location>
</feature>
<dbReference type="Gene3D" id="3.30.70.1440">
    <property type="entry name" value="Multidrug efflux transporter AcrB pore domain"/>
    <property type="match status" value="1"/>
</dbReference>
<dbReference type="GO" id="GO:0005886">
    <property type="term" value="C:plasma membrane"/>
    <property type="evidence" value="ECO:0007669"/>
    <property type="project" value="TreeGrafter"/>
</dbReference>
<proteinExistence type="predicted"/>
<dbReference type="EMBL" id="CP048836">
    <property type="protein sequence ID" value="QID16830.1"/>
    <property type="molecule type" value="Genomic_DNA"/>
</dbReference>
<dbReference type="Gene3D" id="1.20.1640.10">
    <property type="entry name" value="Multidrug efflux transporter AcrB transmembrane domain"/>
    <property type="match status" value="2"/>
</dbReference>
<name>A0A6C1B3C5_9RHOO</name>
<dbReference type="SUPFAM" id="SSF82714">
    <property type="entry name" value="Multidrug efflux transporter AcrB TolC docking domain, DN and DC subdomains"/>
    <property type="match status" value="2"/>
</dbReference>
<evidence type="ECO:0000256" key="1">
    <source>
        <dbReference type="SAM" id="Phobius"/>
    </source>
</evidence>
<feature type="transmembrane region" description="Helical" evidence="1">
    <location>
        <begin position="337"/>
        <end position="354"/>
    </location>
</feature>
<dbReference type="RefSeq" id="WP_173763998.1">
    <property type="nucleotide sequence ID" value="NZ_CP048836.1"/>
</dbReference>
<dbReference type="PANTHER" id="PTHR32063">
    <property type="match status" value="1"/>
</dbReference>
<keyword evidence="1" id="KW-0472">Membrane</keyword>
<feature type="transmembrane region" description="Helical" evidence="1">
    <location>
        <begin position="889"/>
        <end position="909"/>
    </location>
</feature>
<gene>
    <name evidence="2" type="ORF">G3580_03770</name>
</gene>
<dbReference type="Gene3D" id="3.30.70.1430">
    <property type="entry name" value="Multidrug efflux transporter AcrB pore domain"/>
    <property type="match status" value="2"/>
</dbReference>
<keyword evidence="1" id="KW-0812">Transmembrane</keyword>